<name>A0AAU9IBR9_9CILI</name>
<sequence length="460" mass="54567">MGAILNKKKLQKLKAELDTQRKISHELEQKLKRRQEEYEISEIDPNESFKFIVHQEQLRALSSIQCLNQYIGVEGIDIENLVANIKALDDIPEPQNNYISLRFEESKIESRVCLNLARLIEKVQEMNLTKSDIISAEIDKIEDLVEGYHSLKVNLSRIREKERLIEEGEDETVRSVSMGLKYRCDLEKEIEIVQRRLKYQHFKKDYLIKVENIKHAQAKLDKTVAEKEDLQAKWDKMKSEDGKIISDQMAAIKSQIEDKDNLIEIMKLQIIEDEDFIEQHTKLDEEKEKAQLLYQKSVDEIQEKSSHGKQHIFRNALLQSQLKPYETLKIQLHSELRNETKLKNLVKYLRHLIGKSSIDLESTFKQMEEAVEELQRKCEEMQESYEEISERLRKLIRAKDNKFKRWIVSRLCLVQRMGTENFFRRWKWEASDKSDEQLQEEALKIEKELTKLKTIYNIST</sequence>
<protein>
    <submittedName>
        <fullName evidence="2">Uncharacterized protein</fullName>
    </submittedName>
</protein>
<evidence type="ECO:0000256" key="1">
    <source>
        <dbReference type="SAM" id="Coils"/>
    </source>
</evidence>
<proteinExistence type="predicted"/>
<keyword evidence="3" id="KW-1185">Reference proteome</keyword>
<organism evidence="2 3">
    <name type="scientific">Blepharisma stoltei</name>
    <dbReference type="NCBI Taxonomy" id="1481888"/>
    <lineage>
        <taxon>Eukaryota</taxon>
        <taxon>Sar</taxon>
        <taxon>Alveolata</taxon>
        <taxon>Ciliophora</taxon>
        <taxon>Postciliodesmatophora</taxon>
        <taxon>Heterotrichea</taxon>
        <taxon>Heterotrichida</taxon>
        <taxon>Blepharismidae</taxon>
        <taxon>Blepharisma</taxon>
    </lineage>
</organism>
<feature type="coiled-coil region" evidence="1">
    <location>
        <begin position="213"/>
        <end position="240"/>
    </location>
</feature>
<dbReference type="AlphaFoldDB" id="A0AAU9IBR9"/>
<evidence type="ECO:0000313" key="2">
    <source>
        <dbReference type="EMBL" id="CAG9312469.1"/>
    </source>
</evidence>
<comment type="caution">
    <text evidence="2">The sequence shown here is derived from an EMBL/GenBank/DDBJ whole genome shotgun (WGS) entry which is preliminary data.</text>
</comment>
<feature type="coiled-coil region" evidence="1">
    <location>
        <begin position="357"/>
        <end position="398"/>
    </location>
</feature>
<dbReference type="Proteomes" id="UP001162131">
    <property type="component" value="Unassembled WGS sequence"/>
</dbReference>
<keyword evidence="1" id="KW-0175">Coiled coil</keyword>
<gene>
    <name evidence="2" type="ORF">BSTOLATCC_MIC6572</name>
</gene>
<feature type="coiled-coil region" evidence="1">
    <location>
        <begin position="10"/>
        <end position="44"/>
    </location>
</feature>
<evidence type="ECO:0000313" key="3">
    <source>
        <dbReference type="Proteomes" id="UP001162131"/>
    </source>
</evidence>
<dbReference type="EMBL" id="CAJZBQ010000006">
    <property type="protein sequence ID" value="CAG9312469.1"/>
    <property type="molecule type" value="Genomic_DNA"/>
</dbReference>
<reference evidence="2" key="1">
    <citation type="submission" date="2021-09" db="EMBL/GenBank/DDBJ databases">
        <authorList>
            <consortium name="AG Swart"/>
            <person name="Singh M."/>
            <person name="Singh A."/>
            <person name="Seah K."/>
            <person name="Emmerich C."/>
        </authorList>
    </citation>
    <scope>NUCLEOTIDE SEQUENCE</scope>
    <source>
        <strain evidence="2">ATCC30299</strain>
    </source>
</reference>
<accession>A0AAU9IBR9</accession>